<organism evidence="1 2">
    <name type="scientific">Rhodotorula mucilaginosa</name>
    <name type="common">Yeast</name>
    <name type="synonym">Rhodotorula rubra</name>
    <dbReference type="NCBI Taxonomy" id="5537"/>
    <lineage>
        <taxon>Eukaryota</taxon>
        <taxon>Fungi</taxon>
        <taxon>Dikarya</taxon>
        <taxon>Basidiomycota</taxon>
        <taxon>Pucciniomycotina</taxon>
        <taxon>Microbotryomycetes</taxon>
        <taxon>Sporidiobolales</taxon>
        <taxon>Sporidiobolaceae</taxon>
        <taxon>Rhodotorula</taxon>
    </lineage>
</organism>
<keyword evidence="2" id="KW-1185">Reference proteome</keyword>
<accession>A0A9P7B798</accession>
<evidence type="ECO:0000313" key="2">
    <source>
        <dbReference type="Proteomes" id="UP000777482"/>
    </source>
</evidence>
<name>A0A9P7B798_RHOMI</name>
<gene>
    <name evidence="1" type="ORF">C6P46_002086</name>
</gene>
<dbReference type="EMBL" id="PUHQ01000017">
    <property type="protein sequence ID" value="KAG0663861.1"/>
    <property type="molecule type" value="Genomic_DNA"/>
</dbReference>
<reference evidence="1 2" key="1">
    <citation type="submission" date="2020-11" db="EMBL/GenBank/DDBJ databases">
        <title>Kefir isolates.</title>
        <authorList>
            <person name="Marcisauskas S."/>
            <person name="Kim Y."/>
            <person name="Blasche S."/>
        </authorList>
    </citation>
    <scope>NUCLEOTIDE SEQUENCE [LARGE SCALE GENOMIC DNA]</scope>
    <source>
        <strain evidence="1 2">KR</strain>
    </source>
</reference>
<dbReference type="Proteomes" id="UP000777482">
    <property type="component" value="Unassembled WGS sequence"/>
</dbReference>
<protein>
    <submittedName>
        <fullName evidence="1">Uncharacterized protein</fullName>
    </submittedName>
</protein>
<proteinExistence type="predicted"/>
<evidence type="ECO:0000313" key="1">
    <source>
        <dbReference type="EMBL" id="KAG0663861.1"/>
    </source>
</evidence>
<dbReference type="AlphaFoldDB" id="A0A9P7B798"/>
<comment type="caution">
    <text evidence="1">The sequence shown here is derived from an EMBL/GenBank/DDBJ whole genome shotgun (WGS) entry which is preliminary data.</text>
</comment>
<sequence>MSKVVIQPPTRLETATARFHYNHFENVSNVKIPPPGFELPPERIANGDVSLFWIGIITKEMLQIFDAHGLRHYQAWGQKQVVIEHGDLVLIEGWELAGLNEIFADDEAGTTYWRKHVSVSNWPLLGYYAFERLLATLEHGKLTDLASFNLLPPGIQNYVATCMLQTLRDKLVFDARGIPKEEWELSPCQIASLSLDLLKKLPKPRGSNVPRDLTEDDVSSSALFPNGCWLPKPEDLDAAFADMESVGFQRTDGDDTIPAVLGEKLAEIADDK</sequence>